<dbReference type="Pfam" id="PF14339">
    <property type="entry name" value="DUF4394"/>
    <property type="match status" value="1"/>
</dbReference>
<dbReference type="NCBIfam" id="TIGR04183">
    <property type="entry name" value="Por_Secre_tail"/>
    <property type="match status" value="1"/>
</dbReference>
<evidence type="ECO:0000256" key="2">
    <source>
        <dbReference type="SAM" id="SignalP"/>
    </source>
</evidence>
<dbReference type="Pfam" id="PF18962">
    <property type="entry name" value="Por_Secre_tail"/>
    <property type="match status" value="1"/>
</dbReference>
<sequence length="1435" mass="143476">MTTNLPALSALGRQLRYLWCAALLLGSVATVRAQAPAQATTLYGLGTATQPIAPNSTLFFPAGAVVGDQGLITFFTANAGGNANPAAFPVKIAGVLGGQKLVGIDSRPLTGQLYALGYDATIAFDPTNAVKNTQLYTVNVTTGVVTPVGGGLSLDLGQPTNPLFIFNISFDFNPVADQIRVLSSNRNNYRISPVDGSLVATDMPLAYVGGTPATPGVVTAAYTNSTIGSTSTTLYDLDKANGNILTTQVPPAAGTLTRTTPTLVFNGFDNLTNSLALGLDIANNSTLGYLIQTTVANGSGISSTNLFDVNLQTGVVDNKRTVIPTAQSAGFNVFDLAVPIAAPVCDAPTAPASSGVTSTGATITFTPNALATNYTVTVTPAGGTATTQTVTSSPVTLTGLTPNTNYTVSIVSNCFAGALSSSTVSTTFTTLAPVCTAPSGLAASGVTNTSGTVTFTGSPSATSYTVTTAPATTTQTLPANATSVSFTGLAPSTTYTVSIVSNCAAGATAAPVTIDFTTAAPNPAPAITSLSPNSATAGGAGFTLTVTGTGFVSGAVVNFNGGARTTAFVSGTSLTASIPASDIGTAGTYNVTVTNPAPGGGTSAPATFAVNNPAPAITSLSPASVTAGAAPQTLTVTGTNFVSGASQVTFNGTARTTTFVSATQLTIGLTAADQATPGTYNVTVTTAGPGGGTSAPATFTVNAAPCNAPSGLVASNVTSNSATVSFTGSGTATGYTVTTSPATTTQTLPAGATSVNFTGLNPSTAYTVSIVSNCAGGATSSAATVSFSTTAAPLTDLTVSTTQPVQGNYNNVTITSTGLANLTGPLTVAGTLTVQTGGTLVQNCQPITGTGSFVLQANANLVICDPAGIAATGATGAIQVSGTRTFSPDASYGYAGTAAQVTGPGLPSRVLNLAVQNAAGLTLSQAVSITQRVVLQAGDLITNGQTLTLLSSAAGTAIVVNTGGVVNGAATVQRYIDPTRNAGLGYRHFSSPVQSSTVADLATSTFTPVVNPNYNTVGNTVVPFPTVFSYNETRVNTSGGAGSTDFDKGFMSPPALNSLLIVSQGYTVNIGAGQVVDFVGVPFTGTLSVNGLTRGTQAQSGWHLRGNPYPSALDWNLVVNNGRLTNVDNTLYVFKSSGQYTGSYASYVNGQSTNGGTNLLPVAQGFFVRTSTTGGSGSISFTNAERVTNYDTTPFQRGTADTRPQLKLSLSNAAVATQAAIYFEAGATAGFDRAFDAYHLPAPNGLTLATEASAEALAINGQPALTGADVLLPLQVASLTAGTYTLAVDNLANLPAGYHAYLRDALSGTYTDLAATPALSLSLAPNAAAGGRYAVLFTTQARVLATAPAALAQLASVYPNPAHGAATLLLPVALRGTQATPVSVVDNLGRTVLTRTLAPGAAETLELPVANLAAGVYSVQARTAAGLVVKRLVVE</sequence>
<dbReference type="PROSITE" id="PS50853">
    <property type="entry name" value="FN3"/>
    <property type="match status" value="3"/>
</dbReference>
<dbReference type="InterPro" id="IPR050991">
    <property type="entry name" value="ECM_Regulatory_Proteins"/>
</dbReference>
<comment type="caution">
    <text evidence="4">The sequence shown here is derived from an EMBL/GenBank/DDBJ whole genome shotgun (WGS) entry which is preliminary data.</text>
</comment>
<evidence type="ECO:0000313" key="4">
    <source>
        <dbReference type="EMBL" id="MBD2721967.1"/>
    </source>
</evidence>
<feature type="domain" description="Fibronectin type-III" evidence="3">
    <location>
        <begin position="347"/>
        <end position="433"/>
    </location>
</feature>
<dbReference type="InterPro" id="IPR014756">
    <property type="entry name" value="Ig_E-set"/>
</dbReference>
<keyword evidence="2" id="KW-0732">Signal</keyword>
<evidence type="ECO:0000313" key="5">
    <source>
        <dbReference type="Proteomes" id="UP000606003"/>
    </source>
</evidence>
<feature type="chain" id="PRO_5047170311" evidence="2">
    <location>
        <begin position="34"/>
        <end position="1435"/>
    </location>
</feature>
<proteinExistence type="predicted"/>
<dbReference type="CDD" id="cd00063">
    <property type="entry name" value="FN3"/>
    <property type="match status" value="3"/>
</dbReference>
<dbReference type="Gene3D" id="2.60.40.10">
    <property type="entry name" value="Immunoglobulins"/>
    <property type="match status" value="5"/>
</dbReference>
<dbReference type="InterPro" id="IPR025507">
    <property type="entry name" value="DUF4394"/>
</dbReference>
<organism evidence="4 5">
    <name type="scientific">Hymenobacter armeniacus</name>
    <dbReference type="NCBI Taxonomy" id="2771358"/>
    <lineage>
        <taxon>Bacteria</taxon>
        <taxon>Pseudomonadati</taxon>
        <taxon>Bacteroidota</taxon>
        <taxon>Cytophagia</taxon>
        <taxon>Cytophagales</taxon>
        <taxon>Hymenobacteraceae</taxon>
        <taxon>Hymenobacter</taxon>
    </lineage>
</organism>
<dbReference type="InterPro" id="IPR013783">
    <property type="entry name" value="Ig-like_fold"/>
</dbReference>
<dbReference type="InterPro" id="IPR003961">
    <property type="entry name" value="FN3_dom"/>
</dbReference>
<evidence type="ECO:0000259" key="3">
    <source>
        <dbReference type="PROSITE" id="PS50853"/>
    </source>
</evidence>
<evidence type="ECO:0000256" key="1">
    <source>
        <dbReference type="ARBA" id="ARBA00022737"/>
    </source>
</evidence>
<name>A0ABR8JTV6_9BACT</name>
<dbReference type="InterPro" id="IPR036116">
    <property type="entry name" value="FN3_sf"/>
</dbReference>
<dbReference type="SUPFAM" id="SSF81296">
    <property type="entry name" value="E set domains"/>
    <property type="match status" value="2"/>
</dbReference>
<dbReference type="CDD" id="cd00102">
    <property type="entry name" value="IPT"/>
    <property type="match status" value="2"/>
</dbReference>
<gene>
    <name evidence="4" type="ORF">IC234_07490</name>
</gene>
<accession>A0ABR8JTV6</accession>
<dbReference type="Proteomes" id="UP000606003">
    <property type="component" value="Unassembled WGS sequence"/>
</dbReference>
<feature type="domain" description="Fibronectin type-III" evidence="3">
    <location>
        <begin position="708"/>
        <end position="793"/>
    </location>
</feature>
<reference evidence="4 5" key="1">
    <citation type="submission" date="2020-09" db="EMBL/GenBank/DDBJ databases">
        <authorList>
            <person name="Kim M.K."/>
        </authorList>
    </citation>
    <scope>NUCLEOTIDE SEQUENCE [LARGE SCALE GENOMIC DNA]</scope>
    <source>
        <strain evidence="4 5">BT189</strain>
    </source>
</reference>
<protein>
    <submittedName>
        <fullName evidence="4">DUF4394 domain-containing protein</fullName>
    </submittedName>
</protein>
<dbReference type="PANTHER" id="PTHR46708:SF2">
    <property type="entry name" value="FIBRONECTIN TYPE-III DOMAIN-CONTAINING PROTEIN"/>
    <property type="match status" value="1"/>
</dbReference>
<keyword evidence="5" id="KW-1185">Reference proteome</keyword>
<feature type="signal peptide" evidence="2">
    <location>
        <begin position="1"/>
        <end position="33"/>
    </location>
</feature>
<dbReference type="EMBL" id="JACXAC010000002">
    <property type="protein sequence ID" value="MBD2721967.1"/>
    <property type="molecule type" value="Genomic_DNA"/>
</dbReference>
<dbReference type="PANTHER" id="PTHR46708">
    <property type="entry name" value="TENASCIN"/>
    <property type="match status" value="1"/>
</dbReference>
<feature type="domain" description="Fibronectin type-III" evidence="3">
    <location>
        <begin position="437"/>
        <end position="521"/>
    </location>
</feature>
<dbReference type="RefSeq" id="WP_190923227.1">
    <property type="nucleotide sequence ID" value="NZ_JACXAC010000002.1"/>
</dbReference>
<keyword evidence="1" id="KW-0677">Repeat</keyword>
<dbReference type="SUPFAM" id="SSF49265">
    <property type="entry name" value="Fibronectin type III"/>
    <property type="match status" value="2"/>
</dbReference>
<dbReference type="SMART" id="SM00060">
    <property type="entry name" value="FN3"/>
    <property type="match status" value="3"/>
</dbReference>
<dbReference type="InterPro" id="IPR026444">
    <property type="entry name" value="Secre_tail"/>
</dbReference>
<dbReference type="Pfam" id="PF00041">
    <property type="entry name" value="fn3"/>
    <property type="match status" value="3"/>
</dbReference>